<sequence>MSPPPRAIAFNGKFYSGGLNGVHRVADRLIREVDRQVSDLPVSERPPMRLLLPRKRSWTPTLQATLLDEQRLGHTQIWEQGILPGEAKHDVLVNLCNLAPLRHHRQLLLLHDAQYRFRDCSYPFRERWGHRLLAPRMAGRSARVLTVSQYSRQILDLTGVVERHRIAILHNGADHILDLEPNRDVFEEMGVTANEYVVLFGSTKRYKNVELLFDAFKRPELAGTSLVVIGTGRVAHERAGMTPPANAIFTGVIDDGKLRALYEGAICVCLPSRTEGFGLPPVEAMLLGCPAIVAPAGAMPEICRDAATYADVDEPGEWIAAILALKQDLALRARKIADGRARAADFTWRRAGERLLGELLTLANG</sequence>
<protein>
    <submittedName>
        <fullName evidence="3">Glycosyltransferase family 1 protein</fullName>
    </submittedName>
</protein>
<gene>
    <name evidence="3" type="ORF">Q4F19_17385</name>
</gene>
<proteinExistence type="predicted"/>
<accession>A0ABT8YCU4</accession>
<evidence type="ECO:0000259" key="2">
    <source>
        <dbReference type="Pfam" id="PF00534"/>
    </source>
</evidence>
<feature type="domain" description="Glycosyl transferase family 1" evidence="2">
    <location>
        <begin position="195"/>
        <end position="339"/>
    </location>
</feature>
<keyword evidence="1" id="KW-0808">Transferase</keyword>
<keyword evidence="4" id="KW-1185">Reference proteome</keyword>
<dbReference type="Gene3D" id="3.40.50.2000">
    <property type="entry name" value="Glycogen Phosphorylase B"/>
    <property type="match status" value="2"/>
</dbReference>
<comment type="caution">
    <text evidence="3">The sequence shown here is derived from an EMBL/GenBank/DDBJ whole genome shotgun (WGS) entry which is preliminary data.</text>
</comment>
<dbReference type="Proteomes" id="UP001169764">
    <property type="component" value="Unassembled WGS sequence"/>
</dbReference>
<name>A0ABT8YCU4_9SPHN</name>
<evidence type="ECO:0000313" key="3">
    <source>
        <dbReference type="EMBL" id="MDO6416163.1"/>
    </source>
</evidence>
<dbReference type="CDD" id="cd03809">
    <property type="entry name" value="GT4_MtfB-like"/>
    <property type="match status" value="1"/>
</dbReference>
<dbReference type="PANTHER" id="PTHR46401:SF2">
    <property type="entry name" value="GLYCOSYLTRANSFERASE WBBK-RELATED"/>
    <property type="match status" value="1"/>
</dbReference>
<evidence type="ECO:0000256" key="1">
    <source>
        <dbReference type="ARBA" id="ARBA00022679"/>
    </source>
</evidence>
<dbReference type="EMBL" id="JAUOTP010000009">
    <property type="protein sequence ID" value="MDO6416163.1"/>
    <property type="molecule type" value="Genomic_DNA"/>
</dbReference>
<dbReference type="RefSeq" id="WP_303545270.1">
    <property type="nucleotide sequence ID" value="NZ_JAUOTP010000009.1"/>
</dbReference>
<dbReference type="PANTHER" id="PTHR46401">
    <property type="entry name" value="GLYCOSYLTRANSFERASE WBBK-RELATED"/>
    <property type="match status" value="1"/>
</dbReference>
<reference evidence="3" key="1">
    <citation type="submission" date="2023-07" db="EMBL/GenBank/DDBJ databases">
        <authorList>
            <person name="Kim M."/>
        </authorList>
    </citation>
    <scope>NUCLEOTIDE SEQUENCE</scope>
    <source>
        <strain evidence="3">BIUV-7</strain>
    </source>
</reference>
<dbReference type="InterPro" id="IPR001296">
    <property type="entry name" value="Glyco_trans_1"/>
</dbReference>
<evidence type="ECO:0000313" key="4">
    <source>
        <dbReference type="Proteomes" id="UP001169764"/>
    </source>
</evidence>
<dbReference type="Pfam" id="PF00534">
    <property type="entry name" value="Glycos_transf_1"/>
    <property type="match status" value="1"/>
</dbReference>
<organism evidence="3 4">
    <name type="scientific">Sphingomonas natans</name>
    <dbReference type="NCBI Taxonomy" id="3063330"/>
    <lineage>
        <taxon>Bacteria</taxon>
        <taxon>Pseudomonadati</taxon>
        <taxon>Pseudomonadota</taxon>
        <taxon>Alphaproteobacteria</taxon>
        <taxon>Sphingomonadales</taxon>
        <taxon>Sphingomonadaceae</taxon>
        <taxon>Sphingomonas</taxon>
    </lineage>
</organism>
<dbReference type="SUPFAM" id="SSF53756">
    <property type="entry name" value="UDP-Glycosyltransferase/glycogen phosphorylase"/>
    <property type="match status" value="1"/>
</dbReference>